<name>A0A1N6FED2_9BURK</name>
<dbReference type="EMBL" id="FSRU01000001">
    <property type="protein sequence ID" value="SIN93576.1"/>
    <property type="molecule type" value="Genomic_DNA"/>
</dbReference>
<dbReference type="Proteomes" id="UP000185151">
    <property type="component" value="Unassembled WGS sequence"/>
</dbReference>
<proteinExistence type="predicted"/>
<dbReference type="AlphaFoldDB" id="A0A1N6FED2"/>
<reference evidence="1 2" key="1">
    <citation type="submission" date="2016-11" db="EMBL/GenBank/DDBJ databases">
        <authorList>
            <person name="Jaros S."/>
            <person name="Januszkiewicz K."/>
            <person name="Wedrychowicz H."/>
        </authorList>
    </citation>
    <scope>NUCLEOTIDE SEQUENCE [LARGE SCALE GENOMIC DNA]</scope>
    <source>
        <strain evidence="1 2">GAS95</strain>
    </source>
</reference>
<evidence type="ECO:0000313" key="2">
    <source>
        <dbReference type="Proteomes" id="UP000185151"/>
    </source>
</evidence>
<organism evidence="1 2">
    <name type="scientific">Paraburkholderia phenazinium</name>
    <dbReference type="NCBI Taxonomy" id="60549"/>
    <lineage>
        <taxon>Bacteria</taxon>
        <taxon>Pseudomonadati</taxon>
        <taxon>Pseudomonadota</taxon>
        <taxon>Betaproteobacteria</taxon>
        <taxon>Burkholderiales</taxon>
        <taxon>Burkholderiaceae</taxon>
        <taxon>Paraburkholderia</taxon>
    </lineage>
</organism>
<gene>
    <name evidence="1" type="ORF">SAMN05444165_0152</name>
</gene>
<accession>A0A1N6FED2</accession>
<dbReference type="RefSeq" id="WP_074293776.1">
    <property type="nucleotide sequence ID" value="NZ_FSRU01000001.1"/>
</dbReference>
<dbReference type="OrthoDB" id="5458950at2"/>
<evidence type="ECO:0000313" key="1">
    <source>
        <dbReference type="EMBL" id="SIN93576.1"/>
    </source>
</evidence>
<keyword evidence="2" id="KW-1185">Reference proteome</keyword>
<protein>
    <submittedName>
        <fullName evidence="1">Uncharacterized protein</fullName>
    </submittedName>
</protein>
<sequence length="208" mass="23662">MTKPQPAIYHLTYLVGELLMVAWAASVQRANAFNSETKAKDRPSTSQFRQDLLAFAEQNLLPHYVNGCTEEQHLQNTLRLCEHGTRIGGTLFDKHGYRLGIAQKFFNLSLKSLWSVGLIAEPPHCPVDRLIIERTSGQVEINWTEITSVDEYLLAIRALKKEAASQQLSLAEWELRYYARRNPLKLDLVRLIDARREDEPESLVASAS</sequence>